<feature type="chain" id="PRO_5003120753" description="AB hydrolase-1 domain-containing protein" evidence="1">
    <location>
        <begin position="17"/>
        <end position="359"/>
    </location>
</feature>
<dbReference type="InterPro" id="IPR000073">
    <property type="entry name" value="AB_hydrolase_1"/>
</dbReference>
<protein>
    <recommendedName>
        <fullName evidence="2">AB hydrolase-1 domain-containing protein</fullName>
    </recommendedName>
</protein>
<keyword evidence="1" id="KW-0732">Signal</keyword>
<organism evidence="4">
    <name type="scientific">Schizophyllum commune (strain H4-8 / FGSC 9210)</name>
    <name type="common">Split gill fungus</name>
    <dbReference type="NCBI Taxonomy" id="578458"/>
    <lineage>
        <taxon>Eukaryota</taxon>
        <taxon>Fungi</taxon>
        <taxon>Dikarya</taxon>
        <taxon>Basidiomycota</taxon>
        <taxon>Agaricomycotina</taxon>
        <taxon>Agaricomycetes</taxon>
        <taxon>Agaricomycetidae</taxon>
        <taxon>Agaricales</taxon>
        <taxon>Schizophyllaceae</taxon>
        <taxon>Schizophyllum</taxon>
    </lineage>
</organism>
<dbReference type="AlphaFoldDB" id="D8QA61"/>
<dbReference type="Pfam" id="PF12697">
    <property type="entry name" value="Abhydrolase_6"/>
    <property type="match status" value="1"/>
</dbReference>
<accession>D8QA61</accession>
<evidence type="ECO:0000313" key="4">
    <source>
        <dbReference type="Proteomes" id="UP000007431"/>
    </source>
</evidence>
<dbReference type="HOGENOM" id="CLU_020336_18_1_1"/>
<evidence type="ECO:0000313" key="3">
    <source>
        <dbReference type="EMBL" id="EFI95779.1"/>
    </source>
</evidence>
<dbReference type="Gene3D" id="3.40.50.1820">
    <property type="entry name" value="alpha/beta hydrolase"/>
    <property type="match status" value="1"/>
</dbReference>
<reference evidence="3 4" key="1">
    <citation type="journal article" date="2010" name="Nat. Biotechnol.">
        <title>Genome sequence of the model mushroom Schizophyllum commune.</title>
        <authorList>
            <person name="Ohm R.A."/>
            <person name="de Jong J.F."/>
            <person name="Lugones L.G."/>
            <person name="Aerts A."/>
            <person name="Kothe E."/>
            <person name="Stajich J.E."/>
            <person name="de Vries R.P."/>
            <person name="Record E."/>
            <person name="Levasseur A."/>
            <person name="Baker S.E."/>
            <person name="Bartholomew K.A."/>
            <person name="Coutinho P.M."/>
            <person name="Erdmann S."/>
            <person name="Fowler T.J."/>
            <person name="Gathman A.C."/>
            <person name="Lombard V."/>
            <person name="Henrissat B."/>
            <person name="Knabe N."/>
            <person name="Kuees U."/>
            <person name="Lilly W.W."/>
            <person name="Lindquist E."/>
            <person name="Lucas S."/>
            <person name="Magnuson J.K."/>
            <person name="Piumi F."/>
            <person name="Raudaskoski M."/>
            <person name="Salamov A."/>
            <person name="Schmutz J."/>
            <person name="Schwarze F.W.M.R."/>
            <person name="vanKuyk P.A."/>
            <person name="Horton J.S."/>
            <person name="Grigoriev I.V."/>
            <person name="Woesten H.A.B."/>
        </authorList>
    </citation>
    <scope>NUCLEOTIDE SEQUENCE [LARGE SCALE GENOMIC DNA]</scope>
    <source>
        <strain evidence="4">H4-8 / FGSC 9210</strain>
    </source>
</reference>
<dbReference type="VEuPathDB" id="FungiDB:SCHCODRAFT_02509459"/>
<evidence type="ECO:0000259" key="2">
    <source>
        <dbReference type="Pfam" id="PF12697"/>
    </source>
</evidence>
<dbReference type="KEGG" id="scm:SCHCO_02509459"/>
<dbReference type="OrthoDB" id="408373at2759"/>
<dbReference type="InParanoid" id="D8QA61"/>
<dbReference type="OMA" id="YDDSANW"/>
<dbReference type="InterPro" id="IPR029058">
    <property type="entry name" value="AB_hydrolase_fold"/>
</dbReference>
<dbReference type="GO" id="GO:0016020">
    <property type="term" value="C:membrane"/>
    <property type="evidence" value="ECO:0007669"/>
    <property type="project" value="TreeGrafter"/>
</dbReference>
<dbReference type="RefSeq" id="XP_003030682.1">
    <property type="nucleotide sequence ID" value="XM_003030636.1"/>
</dbReference>
<dbReference type="SUPFAM" id="SSF53474">
    <property type="entry name" value="alpha/beta-Hydrolases"/>
    <property type="match status" value="1"/>
</dbReference>
<dbReference type="eggNOG" id="ENOG502SG5G">
    <property type="taxonomic scope" value="Eukaryota"/>
</dbReference>
<name>D8QA61_SCHCM</name>
<dbReference type="Proteomes" id="UP000007431">
    <property type="component" value="Unassembled WGS sequence"/>
</dbReference>
<keyword evidence="4" id="KW-1185">Reference proteome</keyword>
<feature type="signal peptide" evidence="1">
    <location>
        <begin position="1"/>
        <end position="16"/>
    </location>
</feature>
<dbReference type="EMBL" id="GL377308">
    <property type="protein sequence ID" value="EFI95779.1"/>
    <property type="molecule type" value="Genomic_DNA"/>
</dbReference>
<proteinExistence type="predicted"/>
<dbReference type="InterPro" id="IPR050266">
    <property type="entry name" value="AB_hydrolase_sf"/>
</dbReference>
<dbReference type="GeneID" id="9588534"/>
<gene>
    <name evidence="3" type="ORF">SCHCODRAFT_69185</name>
</gene>
<sequence>MLSFAVIPALATAALAAVANVPTSLVDADKDVHDAGVGPDQIVAKFVRSSDGAQIYAEAVGDPSNPPIVLVPGYTLSTISFDKQFENQTMREQLYMIRMDPRGHGQSAMNATEDGHKSELYANDFKAVLDAFKVEKPVFAAWSLGGAMLTDIVVNLGTDAISGYISIAAIPYIGDVLTEVVSESTLQIVPGMQVSNDTDQWKKNAASFEDSLFYDPKTVPFDYKAALIGVAAAEPSEVTKLVITRQQDSDKMKELVKDASIPLLAINGAQDTQRLNGSAVVNTMKAYWPNDLITHTEVDKAGHAVFYDQPDETNEQFRVFTLKATGNEDKINARENGAAAATIPSLFALGALSLYAFLA</sequence>
<dbReference type="PANTHER" id="PTHR43798">
    <property type="entry name" value="MONOACYLGLYCEROL LIPASE"/>
    <property type="match status" value="1"/>
</dbReference>
<dbReference type="PANTHER" id="PTHR43798:SF33">
    <property type="entry name" value="HYDROLASE, PUTATIVE (AFU_ORTHOLOGUE AFUA_2G14860)-RELATED"/>
    <property type="match status" value="1"/>
</dbReference>
<evidence type="ECO:0000256" key="1">
    <source>
        <dbReference type="SAM" id="SignalP"/>
    </source>
</evidence>
<feature type="domain" description="AB hydrolase-1" evidence="2">
    <location>
        <begin position="68"/>
        <end position="315"/>
    </location>
</feature>